<dbReference type="PANTHER" id="PTHR42866:SF1">
    <property type="entry name" value="SPORE COAT POLYSACCHARIDE BIOSYNTHESIS PROTEIN SPSF"/>
    <property type="match status" value="1"/>
</dbReference>
<sequence length="244" mass="27254">MKVICITQARMGSTRLPGKILLPVADSCLLDMHMSRVGRAALVDQHLLAIANGAENAPLVEHCQANGYQYVSGSEQDVLSRFVDSARFAGAEPGDVIIRLTSDCPLICPELIDAVVQAHQQGNADYSYLDLGFHPRGFDTEVFSMATLLAIHEQCRAQPQREHVTLGIYQADSGYRLQNVHQGKEEWHKYRLCVDEADDLTLIRQLVSQLDDWRNADHQQICRLLDSQPELASLNRAVIQKQAH</sequence>
<dbReference type="EMBL" id="JAKIKT010000001">
    <property type="protein sequence ID" value="MCL2913059.1"/>
    <property type="molecule type" value="Genomic_DNA"/>
</dbReference>
<dbReference type="PANTHER" id="PTHR42866">
    <property type="entry name" value="3-DEOXY-MANNO-OCTULOSONATE CYTIDYLYLTRANSFERASE"/>
    <property type="match status" value="1"/>
</dbReference>
<protein>
    <submittedName>
        <fullName evidence="1">Glycosyltransferase family protein</fullName>
    </submittedName>
</protein>
<gene>
    <name evidence="1" type="ORF">L2725_04565</name>
</gene>
<keyword evidence="2" id="KW-1185">Reference proteome</keyword>
<evidence type="ECO:0000313" key="2">
    <source>
        <dbReference type="Proteomes" id="UP001202831"/>
    </source>
</evidence>
<dbReference type="InterPro" id="IPR029044">
    <property type="entry name" value="Nucleotide-diphossugar_trans"/>
</dbReference>
<accession>A0ABT0N3Q6</accession>
<dbReference type="Gene3D" id="3.90.550.10">
    <property type="entry name" value="Spore Coat Polysaccharide Biosynthesis Protein SpsA, Chain A"/>
    <property type="match status" value="1"/>
</dbReference>
<reference evidence="1 2" key="1">
    <citation type="submission" date="2022-01" db="EMBL/GenBank/DDBJ databases">
        <title>Whole genome-based taxonomy of the Shewanellaceae.</title>
        <authorList>
            <person name="Martin-Rodriguez A.J."/>
        </authorList>
    </citation>
    <scope>NUCLEOTIDE SEQUENCE [LARGE SCALE GENOMIC DNA]</scope>
    <source>
        <strain evidence="1 2">DSM 21332</strain>
    </source>
</reference>
<proteinExistence type="predicted"/>
<name>A0ABT0N3Q6_9GAMM</name>
<dbReference type="RefSeq" id="WP_249247847.1">
    <property type="nucleotide sequence ID" value="NZ_JAKIKT010000001.1"/>
</dbReference>
<dbReference type="CDD" id="cd02518">
    <property type="entry name" value="GT2_SpsF"/>
    <property type="match status" value="1"/>
</dbReference>
<dbReference type="Proteomes" id="UP001202831">
    <property type="component" value="Unassembled WGS sequence"/>
</dbReference>
<evidence type="ECO:0000313" key="1">
    <source>
        <dbReference type="EMBL" id="MCL2913059.1"/>
    </source>
</evidence>
<dbReference type="SUPFAM" id="SSF53448">
    <property type="entry name" value="Nucleotide-diphospho-sugar transferases"/>
    <property type="match status" value="1"/>
</dbReference>
<comment type="caution">
    <text evidence="1">The sequence shown here is derived from an EMBL/GenBank/DDBJ whole genome shotgun (WGS) entry which is preliminary data.</text>
</comment>
<dbReference type="InterPro" id="IPR003329">
    <property type="entry name" value="Cytidylyl_trans"/>
</dbReference>
<dbReference type="Pfam" id="PF02348">
    <property type="entry name" value="CTP_transf_3"/>
    <property type="match status" value="1"/>
</dbReference>
<organism evidence="1 2">
    <name type="scientific">Shewanella corallii</name>
    <dbReference type="NCBI Taxonomy" id="560080"/>
    <lineage>
        <taxon>Bacteria</taxon>
        <taxon>Pseudomonadati</taxon>
        <taxon>Pseudomonadota</taxon>
        <taxon>Gammaproteobacteria</taxon>
        <taxon>Alteromonadales</taxon>
        <taxon>Shewanellaceae</taxon>
        <taxon>Shewanella</taxon>
    </lineage>
</organism>